<protein>
    <recommendedName>
        <fullName evidence="3">ParA family protein</fullName>
    </recommendedName>
</protein>
<name>A0A841T6D6_9BACL</name>
<sequence>MVKRIVLAVPEPQYAAKLARYLKETRADWEVAAFTQELALQRHLREARDAAALLVHSSLLPQARGCAEEAGLLSKLIVLTERAGDGDGLPELAQFQPLSSLTAELAERIGPARGGGWTASAGTQIWTVFSASGGAGKTTAALNIVKQAGERGCRAFYLNLEPLNATDLLFGSGEPDSLSRLLYSLQSRPEQSDQEWERLRRRQQVLQADYLDAPELPSERLAMTAERLKSLLNLIAASGAYDLIVVDPDSGCEEWHRELLLASNRVVWLAPDDALALRKADKLVRYWQDRLPADSGQVAFVLNKTGGGNGCRWTLPGTEPAARLPYIPQWKTLDQPGRLLQAPAYSGAVDLLLDLFGLAMEPASAERRGGSHGRSRLVAQRTG</sequence>
<reference evidence="1 2" key="1">
    <citation type="submission" date="2020-08" db="EMBL/GenBank/DDBJ databases">
        <title>Cohnella phylogeny.</title>
        <authorList>
            <person name="Dunlap C."/>
        </authorList>
    </citation>
    <scope>NUCLEOTIDE SEQUENCE [LARGE SCALE GENOMIC DNA]</scope>
    <source>
        <strain evidence="1 2">DSM 103658</strain>
    </source>
</reference>
<evidence type="ECO:0000313" key="1">
    <source>
        <dbReference type="EMBL" id="MBB6677103.1"/>
    </source>
</evidence>
<dbReference type="RefSeq" id="WP_185178389.1">
    <property type="nucleotide sequence ID" value="NZ_CBCSEP010000001.1"/>
</dbReference>
<evidence type="ECO:0000313" key="2">
    <source>
        <dbReference type="Proteomes" id="UP000574133"/>
    </source>
</evidence>
<dbReference type="Gene3D" id="3.40.50.10850">
    <property type="entry name" value="Ntrc-like two-domain protein"/>
    <property type="match status" value="1"/>
</dbReference>
<accession>A0A841T6D6</accession>
<dbReference type="Gene3D" id="3.40.50.300">
    <property type="entry name" value="P-loop containing nucleotide triphosphate hydrolases"/>
    <property type="match status" value="1"/>
</dbReference>
<evidence type="ECO:0008006" key="3">
    <source>
        <dbReference type="Google" id="ProtNLM"/>
    </source>
</evidence>
<proteinExistence type="predicted"/>
<dbReference type="AlphaFoldDB" id="A0A841T6D6"/>
<dbReference type="InterPro" id="IPR027417">
    <property type="entry name" value="P-loop_NTPase"/>
</dbReference>
<dbReference type="Proteomes" id="UP000574133">
    <property type="component" value="Unassembled WGS sequence"/>
</dbReference>
<dbReference type="EMBL" id="JACJVN010000027">
    <property type="protein sequence ID" value="MBB6677103.1"/>
    <property type="molecule type" value="Genomic_DNA"/>
</dbReference>
<organism evidence="1 2">
    <name type="scientific">Cohnella lubricantis</name>
    <dbReference type="NCBI Taxonomy" id="2163172"/>
    <lineage>
        <taxon>Bacteria</taxon>
        <taxon>Bacillati</taxon>
        <taxon>Bacillota</taxon>
        <taxon>Bacilli</taxon>
        <taxon>Bacillales</taxon>
        <taxon>Paenibacillaceae</taxon>
        <taxon>Cohnella</taxon>
    </lineage>
</organism>
<dbReference type="SUPFAM" id="SSF52540">
    <property type="entry name" value="P-loop containing nucleoside triphosphate hydrolases"/>
    <property type="match status" value="1"/>
</dbReference>
<gene>
    <name evidence="1" type="ORF">H4Q31_07160</name>
</gene>
<keyword evidence="2" id="KW-1185">Reference proteome</keyword>
<comment type="caution">
    <text evidence="1">The sequence shown here is derived from an EMBL/GenBank/DDBJ whole genome shotgun (WGS) entry which is preliminary data.</text>
</comment>